<dbReference type="Pfam" id="PF00149">
    <property type="entry name" value="Metallophos"/>
    <property type="match status" value="1"/>
</dbReference>
<name>A0A088B380_9HYPH</name>
<organism evidence="3">
    <name type="scientific">Methylobacterium oryzae CBMB20</name>
    <dbReference type="NCBI Taxonomy" id="693986"/>
    <lineage>
        <taxon>Bacteria</taxon>
        <taxon>Pseudomonadati</taxon>
        <taxon>Pseudomonadota</taxon>
        <taxon>Alphaproteobacteria</taxon>
        <taxon>Hyphomicrobiales</taxon>
        <taxon>Methylobacteriaceae</taxon>
        <taxon>Methylobacterium</taxon>
    </lineage>
</organism>
<evidence type="ECO:0000256" key="1">
    <source>
        <dbReference type="SAM" id="MobiDB-lite"/>
    </source>
</evidence>
<dbReference type="RefSeq" id="WP_172685390.1">
    <property type="nucleotide sequence ID" value="NZ_JX627580.1"/>
</dbReference>
<evidence type="ECO:0000259" key="2">
    <source>
        <dbReference type="Pfam" id="PF00149"/>
    </source>
</evidence>
<geneLocation type="plasmid" evidence="3">
    <name>pMOC1</name>
</geneLocation>
<dbReference type="EMBL" id="JX627580">
    <property type="protein sequence ID" value="AGO88319.1"/>
    <property type="molecule type" value="Genomic_DNA"/>
</dbReference>
<feature type="region of interest" description="Disordered" evidence="1">
    <location>
        <begin position="284"/>
        <end position="311"/>
    </location>
</feature>
<dbReference type="SUPFAM" id="SSF56300">
    <property type="entry name" value="Metallo-dependent phosphatases"/>
    <property type="match status" value="1"/>
</dbReference>
<dbReference type="PANTHER" id="PTHR37844:SF2">
    <property type="entry name" value="SER_THR PROTEIN PHOSPHATASE SUPERFAMILY (AFU_ORTHOLOGUE AFUA_1G14840)"/>
    <property type="match status" value="1"/>
</dbReference>
<dbReference type="InterPro" id="IPR029052">
    <property type="entry name" value="Metallo-depent_PP-like"/>
</dbReference>
<dbReference type="InterPro" id="IPR004843">
    <property type="entry name" value="Calcineurin-like_PHP"/>
</dbReference>
<dbReference type="Gene3D" id="3.60.21.10">
    <property type="match status" value="1"/>
</dbReference>
<gene>
    <name evidence="3" type="ORF">MOC_1p0081</name>
</gene>
<protein>
    <submittedName>
        <fullName evidence="3">Metallophosphoesterase</fullName>
    </submittedName>
</protein>
<feature type="domain" description="Calcineurin-like phosphoesterase" evidence="2">
    <location>
        <begin position="1"/>
        <end position="72"/>
    </location>
</feature>
<accession>A0A088B380</accession>
<dbReference type="AlphaFoldDB" id="A0A088B380"/>
<evidence type="ECO:0000313" key="3">
    <source>
        <dbReference type="EMBL" id="AGO88319.1"/>
    </source>
</evidence>
<reference evidence="3" key="1">
    <citation type="journal article" date="2014" name="PLoS ONE">
        <title>Genome Information of Methylobacterium oryzae, a Plant-Probiotic Methylotroph in the Phyllosphere.</title>
        <authorList>
            <person name="Kwak M.J."/>
            <person name="Jeong H."/>
            <person name="Madhaiyan M."/>
            <person name="Lee Y."/>
            <person name="Sa T.M."/>
            <person name="Oh T.K."/>
            <person name="Kim J.F."/>
        </authorList>
    </citation>
    <scope>NUCLEOTIDE SEQUENCE</scope>
    <source>
        <strain evidence="3">CBMB20</strain>
        <plasmid evidence="3">pMOC1</plasmid>
    </source>
</reference>
<sequence length="329" mass="36254">MRIFPISDLHLERRTLPLPAIAADFDVLVFAGDGHEGEPSRTVEIIAELAGGRPAVIVPGNHDYYRRNHADPRTMRDLLEEMNRAAILINEEAGRDLINILAGSRIVEIDDVVFVGATLWGDWAISGRWRPDVPPARAAAYAATHAMRMSTIPREFSGSIQNADGEWGPYQTVGAHAVDRARILQGLIEAADRPTVAVTHAPPLAEAADLYRDSPIPWWAPGFYASDFLREMPPELQPSIWIAGHVHRGYDMTYGRTRLISNPLEGPNFRPDLVIEIDVPEPEPYVADPLPEERTTGRNIGGTPHASHANLGLASGEDLDYLLDRPPCP</sequence>
<keyword evidence="3" id="KW-0614">Plasmid</keyword>
<dbReference type="PANTHER" id="PTHR37844">
    <property type="entry name" value="SER/THR PROTEIN PHOSPHATASE SUPERFAMILY (AFU_ORTHOLOGUE AFUA_1G14840)"/>
    <property type="match status" value="1"/>
</dbReference>
<proteinExistence type="predicted"/>
<dbReference type="GO" id="GO:0016787">
    <property type="term" value="F:hydrolase activity"/>
    <property type="evidence" value="ECO:0007669"/>
    <property type="project" value="InterPro"/>
</dbReference>